<accession>A0A9W6Y8U1</accession>
<keyword evidence="3" id="KW-1185">Reference proteome</keyword>
<dbReference type="Proteomes" id="UP001165121">
    <property type="component" value="Unassembled WGS sequence"/>
</dbReference>
<evidence type="ECO:0000313" key="2">
    <source>
        <dbReference type="EMBL" id="GMF56845.1"/>
    </source>
</evidence>
<feature type="compositionally biased region" description="Basic and acidic residues" evidence="1">
    <location>
        <begin position="142"/>
        <end position="157"/>
    </location>
</feature>
<feature type="compositionally biased region" description="Low complexity" evidence="1">
    <location>
        <begin position="117"/>
        <end position="126"/>
    </location>
</feature>
<dbReference type="EMBL" id="BSXT01004125">
    <property type="protein sequence ID" value="GMF56845.1"/>
    <property type="molecule type" value="Genomic_DNA"/>
</dbReference>
<evidence type="ECO:0000256" key="1">
    <source>
        <dbReference type="SAM" id="MobiDB-lite"/>
    </source>
</evidence>
<proteinExistence type="predicted"/>
<feature type="compositionally biased region" description="Polar residues" evidence="1">
    <location>
        <begin position="93"/>
        <end position="103"/>
    </location>
</feature>
<sequence>MKVEAREREERMKAVKWELVRQLKMTGSPTSSSPRASKSPSSSARIPLSWKLNDDVSLRQSVVPPKKASSNASAPASDGRPLLLAPRRSLASNSDAVSANQSADAKEAPNPPEPTAKSSTSTSDSKLPPASATDAAKASTRSPRESSSDSSSDDHVLHFSSSSS</sequence>
<organism evidence="2 3">
    <name type="scientific">Phytophthora fragariaefolia</name>
    <dbReference type="NCBI Taxonomy" id="1490495"/>
    <lineage>
        <taxon>Eukaryota</taxon>
        <taxon>Sar</taxon>
        <taxon>Stramenopiles</taxon>
        <taxon>Oomycota</taxon>
        <taxon>Peronosporomycetes</taxon>
        <taxon>Peronosporales</taxon>
        <taxon>Peronosporaceae</taxon>
        <taxon>Phytophthora</taxon>
    </lineage>
</organism>
<gene>
    <name evidence="2" type="ORF">Pfra01_002418300</name>
</gene>
<feature type="compositionally biased region" description="Low complexity" evidence="1">
    <location>
        <begin position="28"/>
        <end position="49"/>
    </location>
</feature>
<evidence type="ECO:0000313" key="3">
    <source>
        <dbReference type="Proteomes" id="UP001165121"/>
    </source>
</evidence>
<feature type="compositionally biased region" description="Low complexity" evidence="1">
    <location>
        <begin position="64"/>
        <end position="92"/>
    </location>
</feature>
<feature type="region of interest" description="Disordered" evidence="1">
    <location>
        <begin position="21"/>
        <end position="164"/>
    </location>
</feature>
<dbReference type="AlphaFoldDB" id="A0A9W6Y8U1"/>
<name>A0A9W6Y8U1_9STRA</name>
<reference evidence="2" key="1">
    <citation type="submission" date="2023-04" db="EMBL/GenBank/DDBJ databases">
        <title>Phytophthora fragariaefolia NBRC 109709.</title>
        <authorList>
            <person name="Ichikawa N."/>
            <person name="Sato H."/>
            <person name="Tonouchi N."/>
        </authorList>
    </citation>
    <scope>NUCLEOTIDE SEQUENCE</scope>
    <source>
        <strain evidence="2">NBRC 109709</strain>
    </source>
</reference>
<comment type="caution">
    <text evidence="2">The sequence shown here is derived from an EMBL/GenBank/DDBJ whole genome shotgun (WGS) entry which is preliminary data.</text>
</comment>
<protein>
    <submittedName>
        <fullName evidence="2">Unnamed protein product</fullName>
    </submittedName>
</protein>